<dbReference type="PANTHER" id="PTHR43004:SF21">
    <property type="entry name" value="FAD-BINDING DOMAIN-CONTAINING PROTEIN-RELATED"/>
    <property type="match status" value="1"/>
</dbReference>
<dbReference type="PANTHER" id="PTHR43004">
    <property type="entry name" value="TRK SYSTEM POTASSIUM UPTAKE PROTEIN"/>
    <property type="match status" value="1"/>
</dbReference>
<evidence type="ECO:0000313" key="5">
    <source>
        <dbReference type="EMBL" id="CAK7238556.1"/>
    </source>
</evidence>
<organism evidence="5 6">
    <name type="scientific">Sporothrix eucalyptigena</name>
    <dbReference type="NCBI Taxonomy" id="1812306"/>
    <lineage>
        <taxon>Eukaryota</taxon>
        <taxon>Fungi</taxon>
        <taxon>Dikarya</taxon>
        <taxon>Ascomycota</taxon>
        <taxon>Pezizomycotina</taxon>
        <taxon>Sordariomycetes</taxon>
        <taxon>Sordariomycetidae</taxon>
        <taxon>Ophiostomatales</taxon>
        <taxon>Ophiostomataceae</taxon>
        <taxon>Sporothrix</taxon>
    </lineage>
</organism>
<dbReference type="Proteomes" id="UP001642482">
    <property type="component" value="Unassembled WGS sequence"/>
</dbReference>
<gene>
    <name evidence="5" type="ORF">SEUCBS140593_010808</name>
</gene>
<feature type="domain" description="FAD-binding" evidence="4">
    <location>
        <begin position="22"/>
        <end position="76"/>
    </location>
</feature>
<comment type="caution">
    <text evidence="5">The sequence shown here is derived from an EMBL/GenBank/DDBJ whole genome shotgun (WGS) entry which is preliminary data.</text>
</comment>
<dbReference type="EMBL" id="CAWUHD010000276">
    <property type="protein sequence ID" value="CAK7238556.1"/>
    <property type="molecule type" value="Genomic_DNA"/>
</dbReference>
<dbReference type="InterPro" id="IPR050641">
    <property type="entry name" value="RIFMO-like"/>
</dbReference>
<dbReference type="Pfam" id="PF01494">
    <property type="entry name" value="FAD_binding_3"/>
    <property type="match status" value="1"/>
</dbReference>
<dbReference type="PRINTS" id="PR00420">
    <property type="entry name" value="RNGMNOXGNASE"/>
</dbReference>
<keyword evidence="2" id="KW-0274">FAD</keyword>
<dbReference type="SUPFAM" id="SSF51905">
    <property type="entry name" value="FAD/NAD(P)-binding domain"/>
    <property type="match status" value="1"/>
</dbReference>
<proteinExistence type="predicted"/>
<keyword evidence="1" id="KW-0285">Flavoprotein</keyword>
<evidence type="ECO:0000256" key="1">
    <source>
        <dbReference type="ARBA" id="ARBA00022630"/>
    </source>
</evidence>
<dbReference type="InterPro" id="IPR036188">
    <property type="entry name" value="FAD/NAD-bd_sf"/>
</dbReference>
<name>A0ABP0D2T0_9PEZI</name>
<dbReference type="Gene3D" id="3.30.9.10">
    <property type="entry name" value="D-Amino Acid Oxidase, subunit A, domain 2"/>
    <property type="match status" value="1"/>
</dbReference>
<sequence>MDEVFVRSAWQPNMAVTRKGCPYGKKVFITGNAAHQNIPTGGYWMNMGIGDAFDFGWKLSAVFHGEDGPALLELYE</sequence>
<reference evidence="5 6" key="1">
    <citation type="submission" date="2024-01" db="EMBL/GenBank/DDBJ databases">
        <authorList>
            <person name="Allen C."/>
            <person name="Tagirdzhanova G."/>
        </authorList>
    </citation>
    <scope>NUCLEOTIDE SEQUENCE [LARGE SCALE GENOMIC DNA]</scope>
</reference>
<keyword evidence="3" id="KW-0560">Oxidoreductase</keyword>
<keyword evidence="6" id="KW-1185">Reference proteome</keyword>
<protein>
    <recommendedName>
        <fullName evidence="4">FAD-binding domain-containing protein</fullName>
    </recommendedName>
</protein>
<evidence type="ECO:0000313" key="6">
    <source>
        <dbReference type="Proteomes" id="UP001642482"/>
    </source>
</evidence>
<evidence type="ECO:0000259" key="4">
    <source>
        <dbReference type="Pfam" id="PF01494"/>
    </source>
</evidence>
<accession>A0ABP0D2T0</accession>
<dbReference type="Gene3D" id="3.50.50.60">
    <property type="entry name" value="FAD/NAD(P)-binding domain"/>
    <property type="match status" value="1"/>
</dbReference>
<evidence type="ECO:0000256" key="2">
    <source>
        <dbReference type="ARBA" id="ARBA00022827"/>
    </source>
</evidence>
<dbReference type="InterPro" id="IPR002938">
    <property type="entry name" value="FAD-bd"/>
</dbReference>
<evidence type="ECO:0000256" key="3">
    <source>
        <dbReference type="ARBA" id="ARBA00023002"/>
    </source>
</evidence>